<sequence length="476" mass="48587">MKKITLILMAFIASTCMWQINAQTYSGATGPVPTTGTSGTAQFIVNVPLTGTIGVDYEIDNLTITNMTHTFDGDLDISLIAPSGEIMLLAGGNGGSGDNYIGTVFNNNANPCIESGAVPFTGTWEPEGGLTVNAEGDCTTNQIFATVFNGVNVNGNWILNVLDNFSGDSGFMNAWEITFNSLGPAPITECGNAPEAIPNAGTSGLMNPSVATVADPGTIGTNYTISNVTANITHTFAGDLEIVIVSPGGTRLALCTDNGGSTGTDVAANLVFTDASANNIGGWDSGVPLADYRAEGGGNTFPVSFGDGPGEDMNTVFAGQSITGNWTLEINDDAGGDTGTLNSYCITFDPILVIGNPPVISCPANITASNAAGQCGAVVNFAGTAIDVEDGNISGDIISTPPSGSFFPVGTTTVTMEVTDSDGNTVSCDFDVTIEDNEDPVIACQDITVELDANGDYNLTPGEVLASSSDNCGIAS</sequence>
<dbReference type="Gene3D" id="2.60.120.260">
    <property type="entry name" value="Galactose-binding domain-like"/>
    <property type="match status" value="2"/>
</dbReference>
<dbReference type="InterPro" id="IPR013783">
    <property type="entry name" value="Ig-like_fold"/>
</dbReference>
<dbReference type="EMBL" id="JAHWDP010000010">
    <property type="protein sequence ID" value="MBW2939124.1"/>
    <property type="molecule type" value="Genomic_DNA"/>
</dbReference>
<feature type="non-terminal residue" evidence="7">
    <location>
        <position position="476"/>
    </location>
</feature>
<evidence type="ECO:0000256" key="1">
    <source>
        <dbReference type="ARBA" id="ARBA00022670"/>
    </source>
</evidence>
<name>A0A9X1JWG8_9FLAO</name>
<comment type="caution">
    <text evidence="7">The sequence shown here is derived from an EMBL/GenBank/DDBJ whole genome shotgun (WGS) entry which is preliminary data.</text>
</comment>
<reference evidence="7" key="1">
    <citation type="submission" date="2021-07" db="EMBL/GenBank/DDBJ databases">
        <title>Aureisphaera sp. CAU 1614 isolated from sea sediment.</title>
        <authorList>
            <person name="Kim W."/>
        </authorList>
    </citation>
    <scope>NUCLEOTIDE SEQUENCE</scope>
    <source>
        <strain evidence="7">CAU 1614</strain>
    </source>
</reference>
<evidence type="ECO:0000313" key="8">
    <source>
        <dbReference type="Proteomes" id="UP001138686"/>
    </source>
</evidence>
<feature type="domain" description="HYR" evidence="5">
    <location>
        <begin position="353"/>
        <end position="436"/>
    </location>
</feature>
<evidence type="ECO:0000256" key="4">
    <source>
        <dbReference type="SAM" id="SignalP"/>
    </source>
</evidence>
<evidence type="ECO:0000256" key="3">
    <source>
        <dbReference type="ARBA" id="ARBA00022801"/>
    </source>
</evidence>
<dbReference type="PANTHER" id="PTHR24273">
    <property type="entry name" value="FI04643P-RELATED"/>
    <property type="match status" value="1"/>
</dbReference>
<dbReference type="Pfam" id="PF02494">
    <property type="entry name" value="HYR"/>
    <property type="match status" value="1"/>
</dbReference>
<dbReference type="AlphaFoldDB" id="A0A9X1JWG8"/>
<proteinExistence type="predicted"/>
<dbReference type="GO" id="GO:0006508">
    <property type="term" value="P:proteolysis"/>
    <property type="evidence" value="ECO:0007669"/>
    <property type="project" value="UniProtKB-KW"/>
</dbReference>
<dbReference type="PROSITE" id="PS50825">
    <property type="entry name" value="HYR"/>
    <property type="match status" value="1"/>
</dbReference>
<keyword evidence="1" id="KW-0645">Protease</keyword>
<dbReference type="InterPro" id="IPR008979">
    <property type="entry name" value="Galactose-bd-like_sf"/>
</dbReference>
<feature type="chain" id="PRO_5040745247" evidence="4">
    <location>
        <begin position="23"/>
        <end position="476"/>
    </location>
</feature>
<dbReference type="Gene3D" id="2.60.40.10">
    <property type="entry name" value="Immunoglobulins"/>
    <property type="match status" value="1"/>
</dbReference>
<evidence type="ECO:0000259" key="6">
    <source>
        <dbReference type="PROSITE" id="PS51829"/>
    </source>
</evidence>
<gene>
    <name evidence="7" type="ORF">KXJ69_13490</name>
</gene>
<dbReference type="GO" id="GO:0004252">
    <property type="term" value="F:serine-type endopeptidase activity"/>
    <property type="evidence" value="ECO:0007669"/>
    <property type="project" value="InterPro"/>
</dbReference>
<evidence type="ECO:0000259" key="5">
    <source>
        <dbReference type="PROSITE" id="PS50825"/>
    </source>
</evidence>
<keyword evidence="8" id="KW-1185">Reference proteome</keyword>
<dbReference type="PROSITE" id="PS51829">
    <property type="entry name" value="P_HOMO_B"/>
    <property type="match status" value="1"/>
</dbReference>
<evidence type="ECO:0000313" key="7">
    <source>
        <dbReference type="EMBL" id="MBW2939124.1"/>
    </source>
</evidence>
<dbReference type="PANTHER" id="PTHR24273:SF32">
    <property type="entry name" value="HYALIN"/>
    <property type="match status" value="1"/>
</dbReference>
<feature type="signal peptide" evidence="4">
    <location>
        <begin position="1"/>
        <end position="22"/>
    </location>
</feature>
<evidence type="ECO:0000256" key="2">
    <source>
        <dbReference type="ARBA" id="ARBA00022737"/>
    </source>
</evidence>
<organism evidence="7 8">
    <name type="scientific">Halomarinibacterium sedimenti</name>
    <dbReference type="NCBI Taxonomy" id="2857106"/>
    <lineage>
        <taxon>Bacteria</taxon>
        <taxon>Pseudomonadati</taxon>
        <taxon>Bacteroidota</taxon>
        <taxon>Flavobacteriia</taxon>
        <taxon>Flavobacteriales</taxon>
        <taxon>Flavobacteriaceae</taxon>
        <taxon>Halomarinibacterium</taxon>
    </lineage>
</organism>
<dbReference type="Proteomes" id="UP001138686">
    <property type="component" value="Unassembled WGS sequence"/>
</dbReference>
<keyword evidence="3" id="KW-0378">Hydrolase</keyword>
<dbReference type="Pfam" id="PF01483">
    <property type="entry name" value="P_proprotein"/>
    <property type="match status" value="2"/>
</dbReference>
<dbReference type="InterPro" id="IPR003410">
    <property type="entry name" value="HYR_dom"/>
</dbReference>
<dbReference type="SUPFAM" id="SSF49785">
    <property type="entry name" value="Galactose-binding domain-like"/>
    <property type="match status" value="2"/>
</dbReference>
<dbReference type="InterPro" id="IPR002884">
    <property type="entry name" value="P_dom"/>
</dbReference>
<keyword evidence="4" id="KW-0732">Signal</keyword>
<protein>
    <submittedName>
        <fullName evidence="7">Proprotein convertase P-domain-containing protein</fullName>
    </submittedName>
</protein>
<keyword evidence="2" id="KW-0677">Repeat</keyword>
<dbReference type="RefSeq" id="WP_255571392.1">
    <property type="nucleotide sequence ID" value="NZ_JAHWDP010000010.1"/>
</dbReference>
<feature type="domain" description="P/Homo B" evidence="6">
    <location>
        <begin position="182"/>
        <end position="359"/>
    </location>
</feature>
<accession>A0A9X1JWG8</accession>